<comment type="caution">
    <text evidence="1">The sequence shown here is derived from an EMBL/GenBank/DDBJ whole genome shotgun (WGS) entry which is preliminary data.</text>
</comment>
<proteinExistence type="predicted"/>
<sequence>MNFRLLLNIASLIDPKGNVFETSLPRYRQSTRAFLPIQNVMHKKTQKNTEKISKLFYITIVL</sequence>
<evidence type="ECO:0000313" key="1">
    <source>
        <dbReference type="EMBL" id="KZS07679.1"/>
    </source>
</evidence>
<dbReference type="EMBL" id="LRGB01002451">
    <property type="protein sequence ID" value="KZS07679.1"/>
    <property type="molecule type" value="Genomic_DNA"/>
</dbReference>
<dbReference type="Proteomes" id="UP000076858">
    <property type="component" value="Unassembled WGS sequence"/>
</dbReference>
<organism evidence="1 2">
    <name type="scientific">Daphnia magna</name>
    <dbReference type="NCBI Taxonomy" id="35525"/>
    <lineage>
        <taxon>Eukaryota</taxon>
        <taxon>Metazoa</taxon>
        <taxon>Ecdysozoa</taxon>
        <taxon>Arthropoda</taxon>
        <taxon>Crustacea</taxon>
        <taxon>Branchiopoda</taxon>
        <taxon>Diplostraca</taxon>
        <taxon>Cladocera</taxon>
        <taxon>Anomopoda</taxon>
        <taxon>Daphniidae</taxon>
        <taxon>Daphnia</taxon>
    </lineage>
</organism>
<accession>A0A164QEF6</accession>
<protein>
    <submittedName>
        <fullName evidence="1">Uncharacterized protein</fullName>
    </submittedName>
</protein>
<name>A0A164QEF6_9CRUS</name>
<dbReference type="AlphaFoldDB" id="A0A164QEF6"/>
<keyword evidence="2" id="KW-1185">Reference proteome</keyword>
<gene>
    <name evidence="1" type="ORF">APZ42_028809</name>
</gene>
<evidence type="ECO:0000313" key="2">
    <source>
        <dbReference type="Proteomes" id="UP000076858"/>
    </source>
</evidence>
<reference evidence="1 2" key="1">
    <citation type="submission" date="2016-03" db="EMBL/GenBank/DDBJ databases">
        <title>EvidentialGene: Evidence-directed Construction of Genes on Genomes.</title>
        <authorList>
            <person name="Gilbert D.G."/>
            <person name="Choi J.-H."/>
            <person name="Mockaitis K."/>
            <person name="Colbourne J."/>
            <person name="Pfrender M."/>
        </authorList>
    </citation>
    <scope>NUCLEOTIDE SEQUENCE [LARGE SCALE GENOMIC DNA]</scope>
    <source>
        <strain evidence="1 2">Xinb3</strain>
        <tissue evidence="1">Complete organism</tissue>
    </source>
</reference>